<keyword evidence="2" id="KW-1185">Reference proteome</keyword>
<organism evidence="1 2">
    <name type="scientific">Halomicrobium zhouii</name>
    <dbReference type="NCBI Taxonomy" id="767519"/>
    <lineage>
        <taxon>Archaea</taxon>
        <taxon>Methanobacteriati</taxon>
        <taxon>Methanobacteriota</taxon>
        <taxon>Stenosarchaea group</taxon>
        <taxon>Halobacteria</taxon>
        <taxon>Halobacteriales</taxon>
        <taxon>Haloarculaceae</taxon>
        <taxon>Halomicrobium</taxon>
    </lineage>
</organism>
<accession>A0A1I6M6U2</accession>
<evidence type="ECO:0000313" key="1">
    <source>
        <dbReference type="EMBL" id="SFS11416.1"/>
    </source>
</evidence>
<proteinExistence type="predicted"/>
<dbReference type="STRING" id="767519.SAMN05216559_3857"/>
<reference evidence="1 2" key="1">
    <citation type="submission" date="2016-10" db="EMBL/GenBank/DDBJ databases">
        <authorList>
            <person name="de Groot N.N."/>
        </authorList>
    </citation>
    <scope>NUCLEOTIDE SEQUENCE [LARGE SCALE GENOMIC DNA]</scope>
    <source>
        <strain evidence="1 2">CGMCC 1.10457</strain>
    </source>
</reference>
<dbReference type="AlphaFoldDB" id="A0A1I6M6U2"/>
<gene>
    <name evidence="1" type="ORF">SAMN05216559_3857</name>
</gene>
<evidence type="ECO:0000313" key="2">
    <source>
        <dbReference type="Proteomes" id="UP000199062"/>
    </source>
</evidence>
<protein>
    <submittedName>
        <fullName evidence="1">Uncharacterized protein</fullName>
    </submittedName>
</protein>
<dbReference type="Proteomes" id="UP000199062">
    <property type="component" value="Unassembled WGS sequence"/>
</dbReference>
<dbReference type="EMBL" id="FOZK01000005">
    <property type="protein sequence ID" value="SFS11416.1"/>
    <property type="molecule type" value="Genomic_DNA"/>
</dbReference>
<sequence>MTWGTLFERADEYDVTVEAIDRALSEHRDDR</sequence>
<name>A0A1I6M6U2_9EURY</name>